<protein>
    <submittedName>
        <fullName evidence="1">Uncharacterized protein</fullName>
    </submittedName>
</protein>
<name>A0A6G6ABQ7_9VIRU</name>
<evidence type="ECO:0000313" key="1">
    <source>
        <dbReference type="EMBL" id="QID05826.1"/>
    </source>
</evidence>
<dbReference type="EMBL" id="MN175499">
    <property type="protein sequence ID" value="QID05826.1"/>
    <property type="molecule type" value="Genomic_DNA"/>
</dbReference>
<proteinExistence type="predicted"/>
<sequence>MTNLIKRAYYYPLEGTGFTNIWAYKIILGLQGCCAMNFIKKKLLEKYTLDSYNIRAYNTIRRTYGLNAVTNKLNFHMAFNIRDRIPIETEPEDYLILKTSGSTSGIPCEIPISAEDITRLRNYYLNLATVAGDDIMPRVYKYINMFPVSDSSTGQFSELLVPDEYRLERSDADTNKTIEIIKQALDSGNLGENTPLVVGGLPILHLMLLENLKDEEINDFLKTNGICIYGGESPTINEKLRLYKYYSKLFGIYGSTEMGPKLGFSNEPNIIVDIALTIPEFLAELTDIKTAPISFFYDKYLHHYEIINGNLVNTPLIQQAELKIRWDQEDGSEIINPQLIKQLLERYQHQIQKKIQTYDEEAQNILFSIFDKLLYSSTYNKLFKYYGMILFYGRKGVIFGGANLDSKFVEIVHQNLISEERHQVEHLALYRGPVEDNDEITTSNYSGLRLDILVETNGELDEDNLLQLKHDVIRNMVVQHHDFEQIMIAYRNKNQEDTILQNIKLWAFDSKTSPMHDRHIVSGKRIYIIKQLDEKYNDLHYAVV</sequence>
<reference evidence="1" key="1">
    <citation type="submission" date="2019-07" db="EMBL/GenBank/DDBJ databases">
        <title>The discovery of a new lineage B mimivirus raises questions about particles surface fibrils.</title>
        <authorList>
            <person name="Silva L.K.S."/>
            <person name="Rodrigues R.A.L."/>
            <person name="Andrade A.C.S.P."/>
            <person name="Hikida H."/>
            <person name="Andreani J."/>
            <person name="Levasseur A."/>
            <person name="La Scola B."/>
            <person name="Abrahao J.S."/>
        </authorList>
    </citation>
    <scope>NUCLEOTIDE SEQUENCE</scope>
    <source>
        <strain evidence="1">B60</strain>
    </source>
</reference>
<organism evidence="1">
    <name type="scientific">Borely moumouvirus</name>
    <dbReference type="NCBI Taxonomy" id="2712067"/>
    <lineage>
        <taxon>Viruses</taxon>
        <taxon>Varidnaviria</taxon>
        <taxon>Bamfordvirae</taxon>
        <taxon>Nucleocytoviricota</taxon>
        <taxon>Megaviricetes</taxon>
        <taxon>Imitervirales</taxon>
        <taxon>Mimiviridae</taxon>
        <taxon>Megamimivirinae</taxon>
        <taxon>Moumouvirus</taxon>
    </lineage>
</organism>
<accession>A0A6G6ABQ7</accession>